<gene>
    <name evidence="8" type="ORF">MBAV_005618</name>
</gene>
<comment type="function">
    <text evidence="5">Required for morphogenesis and for the elongation of the flagellar filament by facilitating polymerization of the flagellin monomers at the tip of growing filament. Forms a capping structure, which prevents flagellin subunits (transported through the central channel of the flagellum) from leaking out without polymerization at the distal end.</text>
</comment>
<feature type="domain" description="Flagellar hook-associated protein 2 C-terminal" evidence="7">
    <location>
        <begin position="221"/>
        <end position="426"/>
    </location>
</feature>
<dbReference type="InterPro" id="IPR010809">
    <property type="entry name" value="FliD_C"/>
</dbReference>
<dbReference type="Pfam" id="PF02465">
    <property type="entry name" value="FliD_N"/>
    <property type="match status" value="1"/>
</dbReference>
<sequence length="441" mass="46215">MATVTTTTGAFSGIDTAGIIDKLMSIEQRPLDKLNQRKEDYQKEISSYGEISSVISTLRTAVKGLKSSNISSFTATSSDETILKASAGAGAGAGNYSIEVTQLAQDQKISSQTYSSDKVVFTSGTLTVVGGKSSAVININYKNNTLTGIKDAINSAGVGASATVIKDNSGYRLVVSSKDGGASGGVSIFANDTGSAGQTLGDLAFDSEFPSGASMTITQKGQDAIVKIDGQSITSGSNTLTGVMSGLTIDLKKAAVGTNVKLSVEQGSIADSTNLKTFVDSYNAAMTKLKDLSAKGETLSGDRTVKTIISQLQKVTTTSYGGSMLAQFGISHDKSGVMILESSKLDSSAADRQTEFNAMMDSLSLGFDATLRDIVRDMIPSRTNTISIQKSRIDNDVARLTSSLEKTRESYQKRFAAMEATIGNLQSQSTSMANMLPSNDK</sequence>
<dbReference type="Proteomes" id="UP000033423">
    <property type="component" value="Unassembled WGS sequence"/>
</dbReference>
<keyword evidence="8" id="KW-0966">Cell projection</keyword>
<dbReference type="GO" id="GO:0071973">
    <property type="term" value="P:bacterial-type flagellum-dependent cell motility"/>
    <property type="evidence" value="ECO:0007669"/>
    <property type="project" value="TreeGrafter"/>
</dbReference>
<evidence type="ECO:0000313" key="8">
    <source>
        <dbReference type="EMBL" id="KJU82200.1"/>
    </source>
</evidence>
<evidence type="ECO:0000256" key="2">
    <source>
        <dbReference type="ARBA" id="ARBA00011255"/>
    </source>
</evidence>
<dbReference type="GO" id="GO:0009421">
    <property type="term" value="C:bacterial-type flagellum filament cap"/>
    <property type="evidence" value="ECO:0007669"/>
    <property type="project" value="InterPro"/>
</dbReference>
<comment type="subunit">
    <text evidence="2 5">Homopentamer.</text>
</comment>
<comment type="subcellular location">
    <subcellularLocation>
        <location evidence="5">Secreted</location>
    </subcellularLocation>
    <subcellularLocation>
        <location evidence="5">Bacterial flagellum</location>
    </subcellularLocation>
</comment>
<evidence type="ECO:0000256" key="4">
    <source>
        <dbReference type="ARBA" id="ARBA00023143"/>
    </source>
</evidence>
<feature type="domain" description="Flagellar hook-associated protein 2 N-terminal" evidence="6">
    <location>
        <begin position="12"/>
        <end position="107"/>
    </location>
</feature>
<dbReference type="GO" id="GO:0009424">
    <property type="term" value="C:bacterial-type flagellum hook"/>
    <property type="evidence" value="ECO:0007669"/>
    <property type="project" value="UniProtKB-UniRule"/>
</dbReference>
<evidence type="ECO:0000313" key="9">
    <source>
        <dbReference type="Proteomes" id="UP000033423"/>
    </source>
</evidence>
<proteinExistence type="inferred from homology"/>
<keyword evidence="8" id="KW-0969">Cilium</keyword>
<keyword evidence="8" id="KW-0282">Flagellum</keyword>
<name>A0A0F3GJU3_9BACT</name>
<comment type="similarity">
    <text evidence="1 5">Belongs to the FliD family.</text>
</comment>
<evidence type="ECO:0000256" key="1">
    <source>
        <dbReference type="ARBA" id="ARBA00009764"/>
    </source>
</evidence>
<dbReference type="GO" id="GO:0005576">
    <property type="term" value="C:extracellular region"/>
    <property type="evidence" value="ECO:0007669"/>
    <property type="project" value="UniProtKB-SubCell"/>
</dbReference>
<keyword evidence="5" id="KW-0964">Secreted</keyword>
<keyword evidence="3" id="KW-0175">Coiled coil</keyword>
<protein>
    <recommendedName>
        <fullName evidence="5">Flagellar hook-associated protein 2</fullName>
        <shortName evidence="5">HAP2</shortName>
    </recommendedName>
    <alternativeName>
        <fullName evidence="5">Flagellar cap protein</fullName>
    </alternativeName>
</protein>
<dbReference type="GO" id="GO:0007155">
    <property type="term" value="P:cell adhesion"/>
    <property type="evidence" value="ECO:0007669"/>
    <property type="project" value="InterPro"/>
</dbReference>
<dbReference type="InterPro" id="IPR003481">
    <property type="entry name" value="FliD_N"/>
</dbReference>
<evidence type="ECO:0000259" key="7">
    <source>
        <dbReference type="Pfam" id="PF07195"/>
    </source>
</evidence>
<dbReference type="Pfam" id="PF07195">
    <property type="entry name" value="FliD_C"/>
    <property type="match status" value="1"/>
</dbReference>
<dbReference type="EMBL" id="LACI01002403">
    <property type="protein sequence ID" value="KJU82200.1"/>
    <property type="molecule type" value="Genomic_DNA"/>
</dbReference>
<organism evidence="8 9">
    <name type="scientific">Candidatus Magnetobacterium bavaricum</name>
    <dbReference type="NCBI Taxonomy" id="29290"/>
    <lineage>
        <taxon>Bacteria</taxon>
        <taxon>Pseudomonadati</taxon>
        <taxon>Nitrospirota</taxon>
        <taxon>Thermodesulfovibrionia</taxon>
        <taxon>Thermodesulfovibrionales</taxon>
        <taxon>Candidatus Magnetobacteriaceae</taxon>
        <taxon>Candidatus Magnetobacterium</taxon>
    </lineage>
</organism>
<evidence type="ECO:0000259" key="6">
    <source>
        <dbReference type="Pfam" id="PF02465"/>
    </source>
</evidence>
<evidence type="ECO:0000256" key="3">
    <source>
        <dbReference type="ARBA" id="ARBA00023054"/>
    </source>
</evidence>
<dbReference type="PANTHER" id="PTHR30288:SF0">
    <property type="entry name" value="FLAGELLAR HOOK-ASSOCIATED PROTEIN 2"/>
    <property type="match status" value="1"/>
</dbReference>
<comment type="caution">
    <text evidence="8">The sequence shown here is derived from an EMBL/GenBank/DDBJ whole genome shotgun (WGS) entry which is preliminary data.</text>
</comment>
<keyword evidence="4 5" id="KW-0975">Bacterial flagellum</keyword>
<dbReference type="AlphaFoldDB" id="A0A0F3GJU3"/>
<keyword evidence="9" id="KW-1185">Reference proteome</keyword>
<reference evidence="8 9" key="1">
    <citation type="submission" date="2015-02" db="EMBL/GenBank/DDBJ databases">
        <title>Single-cell genomics of uncultivated deep-branching MTB reveals a conserved set of magnetosome genes.</title>
        <authorList>
            <person name="Kolinko S."/>
            <person name="Richter M."/>
            <person name="Glockner F.O."/>
            <person name="Brachmann A."/>
            <person name="Schuler D."/>
        </authorList>
    </citation>
    <scope>NUCLEOTIDE SEQUENCE [LARGE SCALE GENOMIC DNA]</scope>
    <source>
        <strain evidence="8">TM-1</strain>
    </source>
</reference>
<accession>A0A0F3GJU3</accession>
<dbReference type="InterPro" id="IPR040026">
    <property type="entry name" value="FliD"/>
</dbReference>
<evidence type="ECO:0000256" key="5">
    <source>
        <dbReference type="RuleBase" id="RU362066"/>
    </source>
</evidence>
<dbReference type="PANTHER" id="PTHR30288">
    <property type="entry name" value="FLAGELLAR CAP/ASSEMBLY PROTEIN FLID"/>
    <property type="match status" value="1"/>
</dbReference>